<dbReference type="Pfam" id="PF05400">
    <property type="entry name" value="FliT"/>
    <property type="match status" value="1"/>
</dbReference>
<protein>
    <recommendedName>
        <fullName evidence="5">Flagellar protein FliT</fullName>
    </recommendedName>
</protein>
<dbReference type="EMBL" id="AP021857">
    <property type="protein sequence ID" value="BBO21395.1"/>
    <property type="molecule type" value="Genomic_DNA"/>
</dbReference>
<gene>
    <name evidence="6" type="ORF">DSYM_20940</name>
</gene>
<evidence type="ECO:0000256" key="1">
    <source>
        <dbReference type="ARBA" id="ARBA00004514"/>
    </source>
</evidence>
<evidence type="ECO:0000313" key="7">
    <source>
        <dbReference type="Proteomes" id="UP000662914"/>
    </source>
</evidence>
<evidence type="ECO:0000256" key="5">
    <source>
        <dbReference type="ARBA" id="ARBA00093797"/>
    </source>
</evidence>
<name>A0A809RAL8_9PROT</name>
<proteinExistence type="predicted"/>
<evidence type="ECO:0000256" key="3">
    <source>
        <dbReference type="ARBA" id="ARBA00022795"/>
    </source>
</evidence>
<comment type="subcellular location">
    <subcellularLocation>
        <location evidence="1">Cytoplasm</location>
        <location evidence="1">Cytosol</location>
    </subcellularLocation>
</comment>
<dbReference type="KEGG" id="ddz:DSYM_20940"/>
<sequence length="105" mass="11544">MSALALYESMGSLAAQMAEAAGAGDWARLTELERDCAGLARELEAGAEPIRLSEAERARKKDLILKILADDAEVRRHTEPWMEQVKQFLGGGARERSVRRAYGAQ</sequence>
<keyword evidence="3" id="KW-1005">Bacterial flagellum biogenesis</keyword>
<evidence type="ECO:0000313" key="6">
    <source>
        <dbReference type="EMBL" id="BBO21395.1"/>
    </source>
</evidence>
<dbReference type="GO" id="GO:0044781">
    <property type="term" value="P:bacterial-type flagellum organization"/>
    <property type="evidence" value="ECO:0007669"/>
    <property type="project" value="UniProtKB-KW"/>
</dbReference>
<dbReference type="Proteomes" id="UP000662914">
    <property type="component" value="Chromosome"/>
</dbReference>
<dbReference type="AlphaFoldDB" id="A0A809RAL8"/>
<keyword evidence="4" id="KW-0143">Chaperone</keyword>
<evidence type="ECO:0000256" key="2">
    <source>
        <dbReference type="ARBA" id="ARBA00022490"/>
    </source>
</evidence>
<organism evidence="6 7">
    <name type="scientific">Candidatus Desulfobacillus denitrificans</name>
    <dbReference type="NCBI Taxonomy" id="2608985"/>
    <lineage>
        <taxon>Bacteria</taxon>
        <taxon>Pseudomonadati</taxon>
        <taxon>Pseudomonadota</taxon>
        <taxon>Betaproteobacteria</taxon>
        <taxon>Candidatus Desulfobacillus</taxon>
    </lineage>
</organism>
<dbReference type="InterPro" id="IPR008622">
    <property type="entry name" value="FliT"/>
</dbReference>
<accession>A0A809RAL8</accession>
<reference evidence="6" key="1">
    <citation type="journal article" name="DNA Res.">
        <title>The physiological potential of anammox bacteria as revealed by their core genome structure.</title>
        <authorList>
            <person name="Okubo T."/>
            <person name="Toyoda A."/>
            <person name="Fukuhara K."/>
            <person name="Uchiyama I."/>
            <person name="Harigaya Y."/>
            <person name="Kuroiwa M."/>
            <person name="Suzuki T."/>
            <person name="Murakami Y."/>
            <person name="Suwa Y."/>
            <person name="Takami H."/>
        </authorList>
    </citation>
    <scope>NUCLEOTIDE SEQUENCE</scope>
    <source>
        <strain evidence="6">317325-3</strain>
    </source>
</reference>
<keyword evidence="2" id="KW-0963">Cytoplasm</keyword>
<dbReference type="Gene3D" id="1.20.58.380">
    <property type="entry name" value="Flagellar protein flit"/>
    <property type="match status" value="1"/>
</dbReference>
<evidence type="ECO:0000256" key="4">
    <source>
        <dbReference type="ARBA" id="ARBA00023186"/>
    </source>
</evidence>